<gene>
    <name evidence="6" type="ORF">AB3X52_12190</name>
</gene>
<dbReference type="Gene3D" id="3.30.70.270">
    <property type="match status" value="1"/>
</dbReference>
<dbReference type="Pfam" id="PF00817">
    <property type="entry name" value="IMS"/>
    <property type="match status" value="1"/>
</dbReference>
<comment type="function">
    <text evidence="3">Poorly processive, error-prone DNA polymerase involved in untargeted mutagenesis. Copies undamaged DNA at stalled replication forks, which arise in vivo from mismatched or misaligned primer ends. These misaligned primers can be extended by PolIV. Exhibits no 3'-5' exonuclease (proofreading) activity. May be involved in translesional synthesis, in conjunction with the beta clamp from PolIII.</text>
</comment>
<dbReference type="PANTHER" id="PTHR35369:SF2">
    <property type="entry name" value="BLR3025 PROTEIN"/>
    <property type="match status" value="1"/>
</dbReference>
<comment type="similarity">
    <text evidence="1">Belongs to the DNA polymerase type-Y family.</text>
</comment>
<evidence type="ECO:0000313" key="7">
    <source>
        <dbReference type="Proteomes" id="UP001556631"/>
    </source>
</evidence>
<evidence type="ECO:0000259" key="5">
    <source>
        <dbReference type="PROSITE" id="PS50173"/>
    </source>
</evidence>
<dbReference type="PANTHER" id="PTHR35369">
    <property type="entry name" value="BLR3025 PROTEIN-RELATED"/>
    <property type="match status" value="1"/>
</dbReference>
<dbReference type="InterPro" id="IPR050356">
    <property type="entry name" value="SulA_CellDiv_inhibitor"/>
</dbReference>
<protein>
    <submittedName>
        <fullName evidence="6">DNA polymerase Y family protein</fullName>
    </submittedName>
</protein>
<accession>A0ABV3SZL8</accession>
<evidence type="ECO:0000256" key="2">
    <source>
        <dbReference type="ARBA" id="ARBA00022763"/>
    </source>
</evidence>
<dbReference type="EMBL" id="JBFPJR010000020">
    <property type="protein sequence ID" value="MEX0428381.1"/>
    <property type="molecule type" value="Genomic_DNA"/>
</dbReference>
<feature type="region of interest" description="Disordered" evidence="4">
    <location>
        <begin position="1"/>
        <end position="22"/>
    </location>
</feature>
<comment type="caution">
    <text evidence="6">The sequence shown here is derived from an EMBL/GenBank/DDBJ whole genome shotgun (WGS) entry which is preliminary data.</text>
</comment>
<dbReference type="Proteomes" id="UP001556631">
    <property type="component" value="Unassembled WGS sequence"/>
</dbReference>
<dbReference type="Gene3D" id="3.40.1170.60">
    <property type="match status" value="1"/>
</dbReference>
<evidence type="ECO:0000256" key="4">
    <source>
        <dbReference type="SAM" id="MobiDB-lite"/>
    </source>
</evidence>
<dbReference type="CDD" id="cd03468">
    <property type="entry name" value="PolY_like"/>
    <property type="match status" value="1"/>
</dbReference>
<dbReference type="PROSITE" id="PS50173">
    <property type="entry name" value="UMUC"/>
    <property type="match status" value="1"/>
</dbReference>
<keyword evidence="7" id="KW-1185">Reference proteome</keyword>
<feature type="domain" description="UmuC" evidence="5">
    <location>
        <begin position="51"/>
        <end position="203"/>
    </location>
</feature>
<proteinExistence type="inferred from homology"/>
<name>A0ABV3SZL8_9ACTN</name>
<evidence type="ECO:0000256" key="3">
    <source>
        <dbReference type="ARBA" id="ARBA00025589"/>
    </source>
</evidence>
<evidence type="ECO:0000256" key="1">
    <source>
        <dbReference type="ARBA" id="ARBA00010945"/>
    </source>
</evidence>
<dbReference type="SUPFAM" id="SSF56672">
    <property type="entry name" value="DNA/RNA polymerases"/>
    <property type="match status" value="1"/>
</dbReference>
<keyword evidence="2" id="KW-0227">DNA damage</keyword>
<organism evidence="6 7">
    <name type="scientific">Nocardioides eburneus</name>
    <dbReference type="NCBI Taxonomy" id="3231482"/>
    <lineage>
        <taxon>Bacteria</taxon>
        <taxon>Bacillati</taxon>
        <taxon>Actinomycetota</taxon>
        <taxon>Actinomycetes</taxon>
        <taxon>Propionibacteriales</taxon>
        <taxon>Nocardioidaceae</taxon>
        <taxon>Nocardioides</taxon>
    </lineage>
</organism>
<sequence length="545" mass="58848">MTLQQPTTQSTTQSTAQRTAQRTTQRSSRVLVVWCADWPVAVALAAEDKPRHLPAAVFGGAAGAHLVQACNASAREFGVRRGMRRRDAQARCPELLVLAADEARDARAFEEVLAALERLRPGVMPLRPGLVALRSPARYYGGEPEAGAAIAEAVVSLGVWDVRVGIADELFTAEQAARTAALQETYVVEAGGSARFLRRLPVSVLDDPDAVSLLQRLGLPTLGHLADLPGTDVRARFGPQADWIRRVVHGGGVRPVAGRTPPPDLTCEVSFEPPLVSAETVCFSAKQTAERFVAQLGERQLVCTEVRIEVETEGAVGVASERRWLHPRWFGAGDLVDRLHWQLVGTLRAGDVRAAVTTVRLAPEVVMPESVHADGLWGGTDARVERGVARVQGMLGHEAVVAPVLQGGRSPADRQAFRPWGDRAEALRDRSLPWPGSIPPPAPCRVFAEPRPAEVLDAAGRPVAVLPRGGVSGEPARFRVGEREGWQPVAAWAGPWPVTELWWETDGGRQVARFQLVGVDGRAWLVTYDSSGDGADRWVTEAAYD</sequence>
<dbReference type="InterPro" id="IPR001126">
    <property type="entry name" value="UmuC"/>
</dbReference>
<dbReference type="RefSeq" id="WP_367994353.1">
    <property type="nucleotide sequence ID" value="NZ_JBFPJR010000020.1"/>
</dbReference>
<evidence type="ECO:0000313" key="6">
    <source>
        <dbReference type="EMBL" id="MEX0428381.1"/>
    </source>
</evidence>
<dbReference type="InterPro" id="IPR043128">
    <property type="entry name" value="Rev_trsase/Diguanyl_cyclase"/>
</dbReference>
<dbReference type="InterPro" id="IPR043502">
    <property type="entry name" value="DNA/RNA_pol_sf"/>
</dbReference>
<reference evidence="6 7" key="1">
    <citation type="submission" date="2024-07" db="EMBL/GenBank/DDBJ databases">
        <authorList>
            <person name="Lee S."/>
            <person name="Kang M."/>
        </authorList>
    </citation>
    <scope>NUCLEOTIDE SEQUENCE [LARGE SCALE GENOMIC DNA]</scope>
    <source>
        <strain evidence="6 7">DS6</strain>
    </source>
</reference>